<feature type="region of interest" description="Disordered" evidence="1">
    <location>
        <begin position="1"/>
        <end position="34"/>
    </location>
</feature>
<evidence type="ECO:0008006" key="4">
    <source>
        <dbReference type="Google" id="ProtNLM"/>
    </source>
</evidence>
<evidence type="ECO:0000313" key="3">
    <source>
        <dbReference type="Proteomes" id="UP000062912"/>
    </source>
</evidence>
<dbReference type="AlphaFoldDB" id="A0A132E6C1"/>
<accession>A0A132E6C1</accession>
<dbReference type="Proteomes" id="UP000062912">
    <property type="component" value="Unassembled WGS sequence"/>
</dbReference>
<name>A0A132E6C1_9BURK</name>
<dbReference type="EMBL" id="LPJR01000093">
    <property type="protein sequence ID" value="KWF17659.1"/>
    <property type="molecule type" value="Genomic_DNA"/>
</dbReference>
<sequence length="68" mass="7331">MQNTNSPEIRTDSLQRADAAQSSEQASAECSAPAVSPVRFGILQGQIRIPDDFDAPLPDDLLDAFEGR</sequence>
<evidence type="ECO:0000313" key="2">
    <source>
        <dbReference type="EMBL" id="KWF17659.1"/>
    </source>
</evidence>
<reference evidence="2 3" key="1">
    <citation type="submission" date="2015-11" db="EMBL/GenBank/DDBJ databases">
        <title>Expanding the genomic diversity of Burkholderia species for the development of highly accurate diagnostics.</title>
        <authorList>
            <person name="Sahl J."/>
            <person name="Keim P."/>
            <person name="Wagner D."/>
        </authorList>
    </citation>
    <scope>NUCLEOTIDE SEQUENCE [LARGE SCALE GENOMIC DNA]</scope>
    <source>
        <strain evidence="2 3">MSMB368WGS</strain>
    </source>
</reference>
<proteinExistence type="predicted"/>
<protein>
    <recommendedName>
        <fullName evidence="4">Prevent-host-death protein</fullName>
    </recommendedName>
</protein>
<organism evidence="2 3">
    <name type="scientific">Burkholderia pseudomultivorans</name>
    <dbReference type="NCBI Taxonomy" id="1207504"/>
    <lineage>
        <taxon>Bacteria</taxon>
        <taxon>Pseudomonadati</taxon>
        <taxon>Pseudomonadota</taxon>
        <taxon>Betaproteobacteria</taxon>
        <taxon>Burkholderiales</taxon>
        <taxon>Burkholderiaceae</taxon>
        <taxon>Burkholderia</taxon>
        <taxon>Burkholderia cepacia complex</taxon>
    </lineage>
</organism>
<evidence type="ECO:0000256" key="1">
    <source>
        <dbReference type="SAM" id="MobiDB-lite"/>
    </source>
</evidence>
<feature type="compositionally biased region" description="Low complexity" evidence="1">
    <location>
        <begin position="17"/>
        <end position="34"/>
    </location>
</feature>
<comment type="caution">
    <text evidence="2">The sequence shown here is derived from an EMBL/GenBank/DDBJ whole genome shotgun (WGS) entry which is preliminary data.</text>
</comment>
<dbReference type="RefSeq" id="WP_060246647.1">
    <property type="nucleotide sequence ID" value="NZ_LPJR01000093.1"/>
</dbReference>
<gene>
    <name evidence="2" type="ORF">WT56_31400</name>
</gene>